<dbReference type="AlphaFoldDB" id="A0A2N1ML29"/>
<dbReference type="EMBL" id="LLXL01001948">
    <property type="protein sequence ID" value="PKK62341.1"/>
    <property type="molecule type" value="Genomic_DNA"/>
</dbReference>
<organism evidence="2 3">
    <name type="scientific">Rhizophagus irregularis</name>
    <dbReference type="NCBI Taxonomy" id="588596"/>
    <lineage>
        <taxon>Eukaryota</taxon>
        <taxon>Fungi</taxon>
        <taxon>Fungi incertae sedis</taxon>
        <taxon>Mucoromycota</taxon>
        <taxon>Glomeromycotina</taxon>
        <taxon>Glomeromycetes</taxon>
        <taxon>Glomerales</taxon>
        <taxon>Glomeraceae</taxon>
        <taxon>Rhizophagus</taxon>
    </lineage>
</organism>
<name>A0A2N1ML29_9GLOM</name>
<evidence type="ECO:0000313" key="2">
    <source>
        <dbReference type="EMBL" id="PKK62341.1"/>
    </source>
</evidence>
<feature type="signal peptide" evidence="1">
    <location>
        <begin position="1"/>
        <end position="19"/>
    </location>
</feature>
<dbReference type="Proteomes" id="UP000233469">
    <property type="component" value="Unassembled WGS sequence"/>
</dbReference>
<reference evidence="2 3" key="1">
    <citation type="submission" date="2016-04" db="EMBL/GenBank/DDBJ databases">
        <title>Genome analyses suggest a sexual origin of heterokaryosis in a supposedly ancient asexual fungus.</title>
        <authorList>
            <person name="Ropars J."/>
            <person name="Sedzielewska K."/>
            <person name="Noel J."/>
            <person name="Charron P."/>
            <person name="Farinelli L."/>
            <person name="Marton T."/>
            <person name="Kruger M."/>
            <person name="Pelin A."/>
            <person name="Brachmann A."/>
            <person name="Corradi N."/>
        </authorList>
    </citation>
    <scope>NUCLEOTIDE SEQUENCE [LARGE SCALE GENOMIC DNA]</scope>
    <source>
        <strain evidence="2 3">C2</strain>
    </source>
</reference>
<keyword evidence="1" id="KW-0732">Signal</keyword>
<accession>A0A2N1ML29</accession>
<proteinExistence type="predicted"/>
<evidence type="ECO:0000313" key="3">
    <source>
        <dbReference type="Proteomes" id="UP000233469"/>
    </source>
</evidence>
<gene>
    <name evidence="2" type="ORF">RhiirC2_790516</name>
</gene>
<feature type="chain" id="PRO_5014774444" evidence="1">
    <location>
        <begin position="20"/>
        <end position="87"/>
    </location>
</feature>
<comment type="caution">
    <text evidence="2">The sequence shown here is derived from an EMBL/GenBank/DDBJ whole genome shotgun (WGS) entry which is preliminary data.</text>
</comment>
<dbReference type="VEuPathDB" id="FungiDB:RhiirFUN_013008"/>
<sequence>MNGLLFVSASVCVSFLCLGLESVSVLSALGLGYANMASGSFGTIPYCRLASWNELVSKPEESRWFQVFPITFVDHNPRVTIIIIEHD</sequence>
<protein>
    <submittedName>
        <fullName evidence="2">Uncharacterized protein</fullName>
    </submittedName>
</protein>
<evidence type="ECO:0000256" key="1">
    <source>
        <dbReference type="SAM" id="SignalP"/>
    </source>
</evidence>
<reference evidence="2 3" key="2">
    <citation type="submission" date="2017-10" db="EMBL/GenBank/DDBJ databases">
        <title>Extensive intraspecific genome diversity in a model arbuscular mycorrhizal fungus.</title>
        <authorList>
            <person name="Chen E.C.H."/>
            <person name="Morin E."/>
            <person name="Baudet D."/>
            <person name="Noel J."/>
            <person name="Ndikumana S."/>
            <person name="Charron P."/>
            <person name="St-Onge C."/>
            <person name="Giorgi J."/>
            <person name="Grigoriev I.V."/>
            <person name="Roux C."/>
            <person name="Martin F.M."/>
            <person name="Corradi N."/>
        </authorList>
    </citation>
    <scope>NUCLEOTIDE SEQUENCE [LARGE SCALE GENOMIC DNA]</scope>
    <source>
        <strain evidence="2 3">C2</strain>
    </source>
</reference>